<evidence type="ECO:0000313" key="3">
    <source>
        <dbReference type="EMBL" id="KOO28401.1"/>
    </source>
</evidence>
<gene>
    <name evidence="3" type="ORF">Ctob_004394</name>
</gene>
<organism evidence="3 4">
    <name type="scientific">Chrysochromulina tobinii</name>
    <dbReference type="NCBI Taxonomy" id="1460289"/>
    <lineage>
        <taxon>Eukaryota</taxon>
        <taxon>Haptista</taxon>
        <taxon>Haptophyta</taxon>
        <taxon>Prymnesiophyceae</taxon>
        <taxon>Prymnesiales</taxon>
        <taxon>Chrysochromulinaceae</taxon>
        <taxon>Chrysochromulina</taxon>
    </lineage>
</organism>
<protein>
    <submittedName>
        <fullName evidence="3">Uncharacterized protein</fullName>
    </submittedName>
</protein>
<feature type="coiled-coil region" evidence="1">
    <location>
        <begin position="215"/>
        <end position="246"/>
    </location>
</feature>
<feature type="coiled-coil region" evidence="1">
    <location>
        <begin position="41"/>
        <end position="68"/>
    </location>
</feature>
<evidence type="ECO:0000256" key="2">
    <source>
        <dbReference type="SAM" id="MobiDB-lite"/>
    </source>
</evidence>
<evidence type="ECO:0000313" key="4">
    <source>
        <dbReference type="Proteomes" id="UP000037460"/>
    </source>
</evidence>
<keyword evidence="1" id="KW-0175">Coiled coil</keyword>
<feature type="compositionally biased region" description="Low complexity" evidence="2">
    <location>
        <begin position="589"/>
        <end position="604"/>
    </location>
</feature>
<accession>A0A0M0JP70</accession>
<reference evidence="4" key="1">
    <citation type="journal article" date="2015" name="PLoS Genet.">
        <title>Genome Sequence and Transcriptome Analyses of Chrysochromulina tobin: Metabolic Tools for Enhanced Algal Fitness in the Prominent Order Prymnesiales (Haptophyceae).</title>
        <authorList>
            <person name="Hovde B.T."/>
            <person name="Deodato C.R."/>
            <person name="Hunsperger H.M."/>
            <person name="Ryken S.A."/>
            <person name="Yost W."/>
            <person name="Jha R.K."/>
            <person name="Patterson J."/>
            <person name="Monnat R.J. Jr."/>
            <person name="Barlow S.B."/>
            <person name="Starkenburg S.R."/>
            <person name="Cattolico R.A."/>
        </authorList>
    </citation>
    <scope>NUCLEOTIDE SEQUENCE</scope>
    <source>
        <strain evidence="4">CCMP291</strain>
    </source>
</reference>
<dbReference type="Proteomes" id="UP000037460">
    <property type="component" value="Unassembled WGS sequence"/>
</dbReference>
<name>A0A0M0JP70_9EUKA</name>
<evidence type="ECO:0000256" key="1">
    <source>
        <dbReference type="SAM" id="Coils"/>
    </source>
</evidence>
<feature type="region of interest" description="Disordered" evidence="2">
    <location>
        <begin position="554"/>
        <end position="611"/>
    </location>
</feature>
<feature type="region of interest" description="Disordered" evidence="2">
    <location>
        <begin position="136"/>
        <end position="190"/>
    </location>
</feature>
<dbReference type="AlphaFoldDB" id="A0A0M0JP70"/>
<comment type="caution">
    <text evidence="3">The sequence shown here is derived from an EMBL/GenBank/DDBJ whole genome shotgun (WGS) entry which is preliminary data.</text>
</comment>
<proteinExistence type="predicted"/>
<sequence>MASDPSSASPRSTYIDAQREFIRALAREVHVEETRALVERVEASDARAEALEARLAALEARNAELEKKLSSRWGSNASSAIVAMMGDKKGKVDEALLAEIAALGDAAERHQALIDRMDEEVGQLIEMVCEPTGGKLPPAAVSASPSVGKDGKPVGHATMPDGYRPLDFSDSSSSSGSGGSPTSDERRRPSRLVGRTSLLHGLVLQSSAGASAAQLRDLEHRILAQMRELQSAAAELRASHAEMSQMRELSELRTKLETDFTTKFEFGALTGALSELRTSVLAQQMLGGGAGASAELVETLQATQQATQGQVLALQTHLRALLRKAEVERGQGAQGVDKAMLDDMKGEVQAALSELHGQVITLKETKADAEKVERALETKAERWLLATKADRAFCESILANFAVEVGRQLGDLEEKTQSTVQGDLQQAIMRLMETSAHAAAETTRATNPAAIVGGGAGHANGGADGGAVTGAWATPTREELNSAPSSAPFTIEAIPGARSNLRRPASAGVRYSHRDKEFPPMGKGVLPTTVFLTGATEAPQVDPRRYAFQAHRSAGPLTPGEQNLVKHQLQRQRPQSSKARLGGSGSSGGLAASASAGLLSLELSPPATMRA</sequence>
<dbReference type="EMBL" id="JWZX01002573">
    <property type="protein sequence ID" value="KOO28401.1"/>
    <property type="molecule type" value="Genomic_DNA"/>
</dbReference>
<keyword evidence="4" id="KW-1185">Reference proteome</keyword>